<evidence type="ECO:0000313" key="1">
    <source>
        <dbReference type="EMBL" id="AFI24990.1"/>
    </source>
</evidence>
<dbReference type="Proteomes" id="UP000002876">
    <property type="component" value="Segment"/>
</dbReference>
<dbReference type="RefSeq" id="YP_006383000.1">
    <property type="nucleotide sequence ID" value="NC_017973.1"/>
</dbReference>
<dbReference type="EMBL" id="JF946695">
    <property type="protein sequence ID" value="AFI24990.1"/>
    <property type="molecule type" value="Genomic_DNA"/>
</dbReference>
<sequence length="43" mass="4889">MRFKAKCSGCSTEFKAETRKTFGTSIRIHEVMTGHTVKVKQEV</sequence>
<organism evidence="1 2">
    <name type="scientific">Mycobacterium phage SWU1</name>
    <dbReference type="NCBI Taxonomy" id="1175504"/>
    <lineage>
        <taxon>Viruses</taxon>
        <taxon>Duplodnaviria</taxon>
        <taxon>Heunggongvirae</taxon>
        <taxon>Uroviricota</taxon>
        <taxon>Caudoviricetes</taxon>
        <taxon>Fromanvirus</taxon>
        <taxon>Fromanvirus SWU1</taxon>
    </lineage>
</organism>
<dbReference type="GeneID" id="12978832"/>
<dbReference type="KEGG" id="vg:12978832"/>
<evidence type="ECO:0000313" key="2">
    <source>
        <dbReference type="Proteomes" id="UP000002876"/>
    </source>
</evidence>
<name>I1V1L2_9CAUD</name>
<accession>I1V1L2</accession>
<keyword evidence="2" id="KW-1185">Reference proteome</keyword>
<protein>
    <submittedName>
        <fullName evidence="1">Uncharacterized protein</fullName>
    </submittedName>
</protein>
<reference evidence="1 2" key="1">
    <citation type="journal article" date="2012" name="J. Virol.">
        <title>Biology of a Novel Mycobacteriophage, SWU1, Isolated from Chinese Soil as Revealed by Genomic Characteristics.</title>
        <authorList>
            <person name="Fan X."/>
            <person name="Teng T."/>
            <person name="Wang H."/>
            <person name="Xie J."/>
        </authorList>
    </citation>
    <scope>NUCLEOTIDE SEQUENCE [LARGE SCALE GENOMIC DNA]</scope>
</reference>
<dbReference type="OrthoDB" id="27970at10239"/>
<proteinExistence type="predicted"/>